<dbReference type="GO" id="GO:0008448">
    <property type="term" value="F:N-acetylglucosamine-6-phosphate deacetylase activity"/>
    <property type="evidence" value="ECO:0007669"/>
    <property type="project" value="InterPro"/>
</dbReference>
<dbReference type="PIRSF" id="PIRSF038994">
    <property type="entry name" value="NagA"/>
    <property type="match status" value="1"/>
</dbReference>
<evidence type="ECO:0000259" key="5">
    <source>
        <dbReference type="Pfam" id="PF01979"/>
    </source>
</evidence>
<dbReference type="AlphaFoldDB" id="A0A6J7FFG5"/>
<dbReference type="InterPro" id="IPR011059">
    <property type="entry name" value="Metal-dep_hydrolase_composite"/>
</dbReference>
<dbReference type="SUPFAM" id="SSF51338">
    <property type="entry name" value="Composite domain of metallo-dependent hydrolases"/>
    <property type="match status" value="1"/>
</dbReference>
<dbReference type="Gene3D" id="3.20.20.140">
    <property type="entry name" value="Metal-dependent hydrolases"/>
    <property type="match status" value="1"/>
</dbReference>
<comment type="similarity">
    <text evidence="1">Belongs to the metallo-dependent hydrolases superfamily. NagA family.</text>
</comment>
<dbReference type="InterPro" id="IPR006680">
    <property type="entry name" value="Amidohydro-rel"/>
</dbReference>
<dbReference type="PANTHER" id="PTHR11113">
    <property type="entry name" value="N-ACETYLGLUCOSAMINE-6-PHOSPHATE DEACETYLASE"/>
    <property type="match status" value="1"/>
</dbReference>
<proteinExistence type="inferred from homology"/>
<dbReference type="PANTHER" id="PTHR11113:SF14">
    <property type="entry name" value="N-ACETYLGLUCOSAMINE-6-PHOSPHATE DEACETYLASE"/>
    <property type="match status" value="1"/>
</dbReference>
<evidence type="ECO:0000256" key="1">
    <source>
        <dbReference type="ARBA" id="ARBA00010716"/>
    </source>
</evidence>
<dbReference type="Gene3D" id="2.30.40.10">
    <property type="entry name" value="Urease, subunit C, domain 1"/>
    <property type="match status" value="1"/>
</dbReference>
<dbReference type="InterPro" id="IPR003764">
    <property type="entry name" value="GlcNAc_6-P_deAcase"/>
</dbReference>
<protein>
    <submittedName>
        <fullName evidence="6">Unannotated protein</fullName>
    </submittedName>
</protein>
<name>A0A6J7FFG5_9ZZZZ</name>
<dbReference type="GO" id="GO:0046872">
    <property type="term" value="F:metal ion binding"/>
    <property type="evidence" value="ECO:0007669"/>
    <property type="project" value="UniProtKB-KW"/>
</dbReference>
<evidence type="ECO:0000313" key="6">
    <source>
        <dbReference type="EMBL" id="CAB4892518.1"/>
    </source>
</evidence>
<keyword evidence="4" id="KW-0119">Carbohydrate metabolism</keyword>
<evidence type="ECO:0000256" key="2">
    <source>
        <dbReference type="ARBA" id="ARBA00022723"/>
    </source>
</evidence>
<dbReference type="SUPFAM" id="SSF51556">
    <property type="entry name" value="Metallo-dependent hydrolases"/>
    <property type="match status" value="1"/>
</dbReference>
<dbReference type="Pfam" id="PF01979">
    <property type="entry name" value="Amidohydro_1"/>
    <property type="match status" value="1"/>
</dbReference>
<keyword evidence="3" id="KW-0378">Hydrolase</keyword>
<evidence type="ECO:0000256" key="4">
    <source>
        <dbReference type="ARBA" id="ARBA00023277"/>
    </source>
</evidence>
<keyword evidence="2" id="KW-0479">Metal-binding</keyword>
<gene>
    <name evidence="6" type="ORF">UFOPK3573_00198</name>
    <name evidence="7" type="ORF">UFOPK3879_00651</name>
</gene>
<dbReference type="EMBL" id="CAFBMJ010000007">
    <property type="protein sequence ID" value="CAB4892518.1"/>
    <property type="molecule type" value="Genomic_DNA"/>
</dbReference>
<dbReference type="GO" id="GO:0006046">
    <property type="term" value="P:N-acetylglucosamine catabolic process"/>
    <property type="evidence" value="ECO:0007669"/>
    <property type="project" value="TreeGrafter"/>
</dbReference>
<dbReference type="EMBL" id="CAFBNR010000023">
    <property type="protein sequence ID" value="CAB4961638.1"/>
    <property type="molecule type" value="Genomic_DNA"/>
</dbReference>
<sequence length="362" mass="38845">MTRISATRAFVNGALTGPLSVSWDATGRITAVTAIQVADAEFDAILVPGFIDLQVNGFGSFNVSASDATQWSQADQYLLRAGVTSWCPTLVSAPLHAIDSSLMTIQEQMNDRSTRDSNARTSIIGAHVEGPFLGEAIGAHVKDSVRDVDLNWIAGLSDCVALMTIGAEQKQAQEAIRLLRKKGIAVSIGHTLASEQEYLSAKIAGAQMVTHLYNAMSGVHHRDHGIALDVLTDDEIYASIIVDLEHVSNRAVRLAFSAKPDRMIMVSDSVRSISDRAPRLKNGTLAGSVLSLDQALRNAVFQCSVSLTHALESVTKNPAHVLGLKDRGEIKIGMRADLVLLDENLAVVRTISNGLLNNTLND</sequence>
<feature type="domain" description="Amidohydrolase-related" evidence="5">
    <location>
        <begin position="45"/>
        <end position="354"/>
    </location>
</feature>
<organism evidence="6">
    <name type="scientific">freshwater metagenome</name>
    <dbReference type="NCBI Taxonomy" id="449393"/>
    <lineage>
        <taxon>unclassified sequences</taxon>
        <taxon>metagenomes</taxon>
        <taxon>ecological metagenomes</taxon>
    </lineage>
</organism>
<evidence type="ECO:0000313" key="7">
    <source>
        <dbReference type="EMBL" id="CAB4961638.1"/>
    </source>
</evidence>
<reference evidence="6" key="1">
    <citation type="submission" date="2020-05" db="EMBL/GenBank/DDBJ databases">
        <authorList>
            <person name="Chiriac C."/>
            <person name="Salcher M."/>
            <person name="Ghai R."/>
            <person name="Kavagutti S V."/>
        </authorList>
    </citation>
    <scope>NUCLEOTIDE SEQUENCE</scope>
</reference>
<accession>A0A6J7FFG5</accession>
<evidence type="ECO:0000256" key="3">
    <source>
        <dbReference type="ARBA" id="ARBA00022801"/>
    </source>
</evidence>
<dbReference type="InterPro" id="IPR032466">
    <property type="entry name" value="Metal_Hydrolase"/>
</dbReference>